<dbReference type="InterPro" id="IPR027417">
    <property type="entry name" value="P-loop_NTPase"/>
</dbReference>
<dbReference type="Gene3D" id="1.10.8.430">
    <property type="entry name" value="Helical domain of apoptotic protease-activating factors"/>
    <property type="match status" value="1"/>
</dbReference>
<keyword evidence="2" id="KW-0611">Plant defense</keyword>
<evidence type="ECO:0000259" key="4">
    <source>
        <dbReference type="Pfam" id="PF23559"/>
    </source>
</evidence>
<keyword evidence="6" id="KW-1185">Reference proteome</keyword>
<feature type="domain" description="Disease resistance protein winged helix" evidence="4">
    <location>
        <begin position="213"/>
        <end position="284"/>
    </location>
</feature>
<protein>
    <submittedName>
        <fullName evidence="7">Disease resistance protein RPM1-like</fullName>
    </submittedName>
</protein>
<dbReference type="GO" id="GO:0002758">
    <property type="term" value="P:innate immune response-activating signaling pathway"/>
    <property type="evidence" value="ECO:0007669"/>
    <property type="project" value="UniProtKB-ARBA"/>
</dbReference>
<feature type="domain" description="Disease resistance R13L4/SHOC-2-like LRR" evidence="5">
    <location>
        <begin position="328"/>
        <end position="650"/>
    </location>
</feature>
<dbReference type="GO" id="GO:0009626">
    <property type="term" value="P:plant-type hypersensitive response"/>
    <property type="evidence" value="ECO:0007669"/>
    <property type="project" value="UniProtKB-ARBA"/>
</dbReference>
<dbReference type="InterPro" id="IPR036388">
    <property type="entry name" value="WH-like_DNA-bd_sf"/>
</dbReference>
<dbReference type="PANTHER" id="PTHR23155:SF1182">
    <property type="entry name" value="OS07G0186500 PROTEIN"/>
    <property type="match status" value="1"/>
</dbReference>
<dbReference type="InterPro" id="IPR058922">
    <property type="entry name" value="WHD_DRP"/>
</dbReference>
<dbReference type="InterPro" id="IPR042197">
    <property type="entry name" value="Apaf_helical"/>
</dbReference>
<evidence type="ECO:0000313" key="7">
    <source>
        <dbReference type="RefSeq" id="XP_029117860.1"/>
    </source>
</evidence>
<dbReference type="SUPFAM" id="SSF52540">
    <property type="entry name" value="P-loop containing nucleoside triphosphate hydrolases"/>
    <property type="match status" value="1"/>
</dbReference>
<dbReference type="OrthoDB" id="598235at2759"/>
<dbReference type="InterPro" id="IPR055414">
    <property type="entry name" value="LRR_R13L4/SHOC2-like"/>
</dbReference>
<dbReference type="FunFam" id="1.10.10.10:FF:000322">
    <property type="entry name" value="Probable disease resistance protein At1g63360"/>
    <property type="match status" value="1"/>
</dbReference>
<proteinExistence type="predicted"/>
<dbReference type="KEGG" id="egu:105039041"/>
<dbReference type="Pfam" id="PF23559">
    <property type="entry name" value="WHD_DRP"/>
    <property type="match status" value="1"/>
</dbReference>
<dbReference type="SUPFAM" id="SSF52058">
    <property type="entry name" value="L domain-like"/>
    <property type="match status" value="1"/>
</dbReference>
<dbReference type="Gene3D" id="1.10.10.10">
    <property type="entry name" value="Winged helix-like DNA-binding domain superfamily/Winged helix DNA-binding domain"/>
    <property type="match status" value="1"/>
</dbReference>
<name>A0A8N4EZP0_ELAGV</name>
<dbReference type="Pfam" id="PF00931">
    <property type="entry name" value="NB-ARC"/>
    <property type="match status" value="1"/>
</dbReference>
<gene>
    <name evidence="7" type="primary">LOC105039041</name>
</gene>
<reference evidence="7" key="1">
    <citation type="submission" date="2025-08" db="UniProtKB">
        <authorList>
            <consortium name="RefSeq"/>
        </authorList>
    </citation>
    <scope>IDENTIFICATION</scope>
</reference>
<accession>A0A8N4EZP0</accession>
<dbReference type="InterPro" id="IPR032675">
    <property type="entry name" value="LRR_dom_sf"/>
</dbReference>
<evidence type="ECO:0000256" key="1">
    <source>
        <dbReference type="ARBA" id="ARBA00022737"/>
    </source>
</evidence>
<dbReference type="PRINTS" id="PR00364">
    <property type="entry name" value="DISEASERSIST"/>
</dbReference>
<evidence type="ECO:0000259" key="3">
    <source>
        <dbReference type="Pfam" id="PF00931"/>
    </source>
</evidence>
<evidence type="ECO:0000256" key="2">
    <source>
        <dbReference type="ARBA" id="ARBA00022821"/>
    </source>
</evidence>
<dbReference type="InterPro" id="IPR044974">
    <property type="entry name" value="Disease_R_plants"/>
</dbReference>
<keyword evidence="1" id="KW-0677">Repeat</keyword>
<dbReference type="GO" id="GO:0043531">
    <property type="term" value="F:ADP binding"/>
    <property type="evidence" value="ECO:0007669"/>
    <property type="project" value="InterPro"/>
</dbReference>
<dbReference type="AlphaFoldDB" id="A0A8N4EZP0"/>
<evidence type="ECO:0000313" key="6">
    <source>
        <dbReference type="Proteomes" id="UP000504607"/>
    </source>
</evidence>
<dbReference type="InterPro" id="IPR002182">
    <property type="entry name" value="NB-ARC"/>
</dbReference>
<sequence>MGFCVSQNSDTVDLLRRIIKELYREKRDVTPADINLMDYRRLVETLRTHLQQKRYLIILDDVWRTDVWNYVSTALFDNNSGSRVVITTRNQDVASIAVESRVLRLEPLEEHEAWTLFCRNAFRREKEKQCTPELEYWARKIASKCQGLPLAIVSIGNLLSLKERKELAWRYVHDALVWEQSDIPEVQKVSTILNFSINDLPYYLRSCLLHCSLYPDDYEMEKNTLIRLWVAEGFVEELGESTMEEVALDYLNQLVGRCMLQAKHTDYIAKTDCFKVHHLVRDLIMAKSRNESFCEVYDKEIEGRSSDKVRRLSVTNMKDYWFSTEKPQLRSLHVFSPVPFHLSFSSLRLLRVLNLNHTCIERLPDALIYLFNLRFLSLRYTMVRELPEALGKLWKLEILDTRYSRVDKLPSGITKLENLRHLMVDNFFESNSRYYEDVLGLQVPKGIWNLKRLQTLKTVAAHEGMIQRLDNLTQMRVLGISDVTSIQCMGLSTSISKMKVLRGLVVYTKYKTEMLRLEALSPPPLLRKLSLGGKLEKGVLPCWLGSVTNLSKLRLRQSGLKEDSLFSLSMLPNLEYLSLEEAYEGEKLHFHGRWFPKLKILWFRDMAHLSCIEIEKEALTNLRSLILVGCRELKMLPLGIENLSHLQKLGFDSMPNKLLQKLRPGGEDRQKVSHIPIVRSWVMREDKWIEESLS</sequence>
<dbReference type="Gene3D" id="3.40.50.300">
    <property type="entry name" value="P-loop containing nucleotide triphosphate hydrolases"/>
    <property type="match status" value="1"/>
</dbReference>
<dbReference type="RefSeq" id="XP_029117860.1">
    <property type="nucleotide sequence ID" value="XM_029262027.1"/>
</dbReference>
<dbReference type="GO" id="GO:0042742">
    <property type="term" value="P:defense response to bacterium"/>
    <property type="evidence" value="ECO:0007669"/>
    <property type="project" value="UniProtKB-ARBA"/>
</dbReference>
<organism evidence="6 7">
    <name type="scientific">Elaeis guineensis var. tenera</name>
    <name type="common">Oil palm</name>
    <dbReference type="NCBI Taxonomy" id="51953"/>
    <lineage>
        <taxon>Eukaryota</taxon>
        <taxon>Viridiplantae</taxon>
        <taxon>Streptophyta</taxon>
        <taxon>Embryophyta</taxon>
        <taxon>Tracheophyta</taxon>
        <taxon>Spermatophyta</taxon>
        <taxon>Magnoliopsida</taxon>
        <taxon>Liliopsida</taxon>
        <taxon>Arecaceae</taxon>
        <taxon>Arecoideae</taxon>
        <taxon>Cocoseae</taxon>
        <taxon>Elaeidinae</taxon>
        <taxon>Elaeis</taxon>
    </lineage>
</organism>
<dbReference type="Pfam" id="PF23598">
    <property type="entry name" value="LRR_14"/>
    <property type="match status" value="1"/>
</dbReference>
<dbReference type="Proteomes" id="UP000504607">
    <property type="component" value="Chromosome 2"/>
</dbReference>
<dbReference type="PANTHER" id="PTHR23155">
    <property type="entry name" value="DISEASE RESISTANCE PROTEIN RP"/>
    <property type="match status" value="1"/>
</dbReference>
<evidence type="ECO:0000259" key="5">
    <source>
        <dbReference type="Pfam" id="PF23598"/>
    </source>
</evidence>
<feature type="domain" description="NB-ARC" evidence="3">
    <location>
        <begin position="5"/>
        <end position="126"/>
    </location>
</feature>
<dbReference type="Gene3D" id="3.80.10.10">
    <property type="entry name" value="Ribonuclease Inhibitor"/>
    <property type="match status" value="1"/>
</dbReference>